<comment type="caution">
    <text evidence="1">The sequence shown here is derived from an EMBL/GenBank/DDBJ whole genome shotgun (WGS) entry which is preliminary data.</text>
</comment>
<dbReference type="Gene3D" id="1.25.40.20">
    <property type="entry name" value="Ankyrin repeat-containing domain"/>
    <property type="match status" value="1"/>
</dbReference>
<dbReference type="SUPFAM" id="SSF48403">
    <property type="entry name" value="Ankyrin repeat"/>
    <property type="match status" value="1"/>
</dbReference>
<dbReference type="InterPro" id="IPR036770">
    <property type="entry name" value="Ankyrin_rpt-contain_sf"/>
</dbReference>
<organism evidence="1 2">
    <name type="scientific">Lepraria neglecta</name>
    <dbReference type="NCBI Taxonomy" id="209136"/>
    <lineage>
        <taxon>Eukaryota</taxon>
        <taxon>Fungi</taxon>
        <taxon>Dikarya</taxon>
        <taxon>Ascomycota</taxon>
        <taxon>Pezizomycotina</taxon>
        <taxon>Lecanoromycetes</taxon>
        <taxon>OSLEUM clade</taxon>
        <taxon>Lecanoromycetidae</taxon>
        <taxon>Lecanorales</taxon>
        <taxon>Lecanorineae</taxon>
        <taxon>Stereocaulaceae</taxon>
        <taxon>Lepraria</taxon>
    </lineage>
</organism>
<evidence type="ECO:0000313" key="1">
    <source>
        <dbReference type="EMBL" id="KAK3178384.1"/>
    </source>
</evidence>
<evidence type="ECO:0000313" key="2">
    <source>
        <dbReference type="Proteomes" id="UP001276659"/>
    </source>
</evidence>
<evidence type="ECO:0008006" key="3">
    <source>
        <dbReference type="Google" id="ProtNLM"/>
    </source>
</evidence>
<gene>
    <name evidence="1" type="ORF">OEA41_000519</name>
</gene>
<keyword evidence="2" id="KW-1185">Reference proteome</keyword>
<name>A0AAD9ZGD6_9LECA</name>
<sequence>MDWSFVGLSPISEWSFEALSVDLKPPFELSRSPLNTTKRASIPKHGLSLRPVTLDGTDPETITTLLRLLKLQLSMASDHPLIQRSNTGELGLDNLVGIIKSRWLQILIQGLLCWAYEAAADAPLPPHSLAPRKGLAEFEWRARLTSQLLTATSTGTLNFQYGSLPEKSARVENSEPCPALSIAFMPKWRERTLGLSASFVQRLDIFGAPTISPYIKTFNVVPQESAIIRYGNTLDIVWTIWFIYMDYLSHAALLSSASKKPIHNFDQCVQMTQAALARGCDIEDAVCNNPFRANALFEVGQCTSTDPVAPARALEYLIDIGYDLEKPNIAEMTPLLHAAKECTPQAVRCTKILIKRGANLRATNELGQGAFHCALEGPHSLYRWRSLQPHLQIEDDVVDDEWRLRVIYHTDNDNPAEDYSDEWSVEEQRENKAKSKNLLFWSDMTTDPAEIQDNAWPELSSEMGNINEWDMIHDFLQGGPDNFDNSMSFPVDDSSAAGVPTTEDDMPEYIFCRDFEGVQRLIRSPIRVLKTRLRYLLLLLLEAGCDPNTFDDEGASPSDYAGRDHLLPQWRWALQRAGYKYDEGSGHWAKVATSN</sequence>
<dbReference type="EMBL" id="JASNWA010000003">
    <property type="protein sequence ID" value="KAK3178384.1"/>
    <property type="molecule type" value="Genomic_DNA"/>
</dbReference>
<dbReference type="AlphaFoldDB" id="A0AAD9ZGD6"/>
<proteinExistence type="predicted"/>
<reference evidence="1" key="1">
    <citation type="submission" date="2022-11" db="EMBL/GenBank/DDBJ databases">
        <title>Chromosomal genome sequence assembly and mating type (MAT) locus characterization of the leprose asexual lichenized fungus Lepraria neglecta (Nyl.) Erichsen.</title>
        <authorList>
            <person name="Allen J.L."/>
            <person name="Pfeffer B."/>
        </authorList>
    </citation>
    <scope>NUCLEOTIDE SEQUENCE</scope>
    <source>
        <strain evidence="1">Allen 5258</strain>
    </source>
</reference>
<accession>A0AAD9ZGD6</accession>
<dbReference type="Proteomes" id="UP001276659">
    <property type="component" value="Unassembled WGS sequence"/>
</dbReference>
<protein>
    <recommendedName>
        <fullName evidence="3">Ankyrin</fullName>
    </recommendedName>
</protein>